<keyword evidence="3 6" id="KW-1133">Transmembrane helix</keyword>
<gene>
    <name evidence="7" type="primary">SPOSA6832_03013</name>
</gene>
<dbReference type="EMBL" id="CENE01000013">
    <property type="protein sequence ID" value="CEQ41286.1"/>
    <property type="molecule type" value="Genomic_DNA"/>
</dbReference>
<evidence type="ECO:0000313" key="8">
    <source>
        <dbReference type="Proteomes" id="UP000243876"/>
    </source>
</evidence>
<feature type="transmembrane region" description="Helical" evidence="6">
    <location>
        <begin position="287"/>
        <end position="317"/>
    </location>
</feature>
<accession>A0A0D6EN21</accession>
<evidence type="ECO:0000256" key="4">
    <source>
        <dbReference type="ARBA" id="ARBA00023136"/>
    </source>
</evidence>
<dbReference type="AlphaFoldDB" id="A0A0D6EN21"/>
<dbReference type="NCBIfam" id="TIGR00803">
    <property type="entry name" value="nst"/>
    <property type="match status" value="2"/>
</dbReference>
<dbReference type="PANTHER" id="PTHR10231">
    <property type="entry name" value="NUCLEOTIDE-SUGAR TRANSMEMBRANE TRANSPORTER"/>
    <property type="match status" value="1"/>
</dbReference>
<dbReference type="Proteomes" id="UP000243876">
    <property type="component" value="Unassembled WGS sequence"/>
</dbReference>
<dbReference type="Gene3D" id="1.10.3730.20">
    <property type="match status" value="1"/>
</dbReference>
<feature type="region of interest" description="Disordered" evidence="5">
    <location>
        <begin position="224"/>
        <end position="246"/>
    </location>
</feature>
<proteinExistence type="predicted"/>
<evidence type="ECO:0000256" key="3">
    <source>
        <dbReference type="ARBA" id="ARBA00022989"/>
    </source>
</evidence>
<keyword evidence="4 6" id="KW-0472">Membrane</keyword>
<dbReference type="GO" id="GO:0015165">
    <property type="term" value="F:pyrimidine nucleotide-sugar transmembrane transporter activity"/>
    <property type="evidence" value="ECO:0007669"/>
    <property type="project" value="InterPro"/>
</dbReference>
<reference evidence="8" key="1">
    <citation type="submission" date="2015-02" db="EMBL/GenBank/DDBJ databases">
        <authorList>
            <person name="Gon?alves P."/>
        </authorList>
    </citation>
    <scope>NUCLEOTIDE SEQUENCE [LARGE SCALE GENOMIC DNA]</scope>
</reference>
<feature type="transmembrane region" description="Helical" evidence="6">
    <location>
        <begin position="187"/>
        <end position="205"/>
    </location>
</feature>
<organism evidence="7 8">
    <name type="scientific">Sporidiobolus salmonicolor</name>
    <name type="common">Yeast-like fungus</name>
    <name type="synonym">Sporobolomyces salmonicolor</name>
    <dbReference type="NCBI Taxonomy" id="5005"/>
    <lineage>
        <taxon>Eukaryota</taxon>
        <taxon>Fungi</taxon>
        <taxon>Dikarya</taxon>
        <taxon>Basidiomycota</taxon>
        <taxon>Pucciniomycotina</taxon>
        <taxon>Microbotryomycetes</taxon>
        <taxon>Sporidiobolales</taxon>
        <taxon>Sporidiobolaceae</taxon>
        <taxon>Sporobolomyces</taxon>
    </lineage>
</organism>
<sequence length="373" mass="39702">MDPMQSLAQNSAVALTTRYSRSPADSSVAVYCPAVAVFSAEIIKASISLSMLVWERRRVAKGKEGKGGVLSQASRALAGLFAHQKLEMLKLAVPAALYALQNTLLYTALSNLDAATYQTTYQLKLLTTAIFSILFFRRSLSWVKWFSLFLLTVGVAIVQLESTTSSTSSSSSSKRRYDTGPQDPRKGFIAIFAACISSGLAGAWFERVLKAAAPAPPANATSPALASPISASPSIPKSPKPPSLRLRTNSPSLWERNLQLAVPSLLFSLYGVFLAKDLQLDQEHGLLALVASVWAGFTPLVWGVVLNQAMGGLLVALVVREASSIDKGFATSIAIVISTLASALLLGLVPSLYFVAGATLVISSTVLYSLDKE</sequence>
<dbReference type="InterPro" id="IPR007271">
    <property type="entry name" value="Nuc_sug_transpt"/>
</dbReference>
<name>A0A0D6EN21_SPOSA</name>
<dbReference type="SUPFAM" id="SSF103481">
    <property type="entry name" value="Multidrug resistance efflux transporter EmrE"/>
    <property type="match status" value="1"/>
</dbReference>
<dbReference type="PIRSF" id="PIRSF005799">
    <property type="entry name" value="UDP-gal_transpt"/>
    <property type="match status" value="1"/>
</dbReference>
<comment type="subcellular location">
    <subcellularLocation>
        <location evidence="1">Membrane</location>
        <topology evidence="1">Multi-pass membrane protein</topology>
    </subcellularLocation>
</comment>
<evidence type="ECO:0000313" key="7">
    <source>
        <dbReference type="EMBL" id="CEQ41286.1"/>
    </source>
</evidence>
<protein>
    <submittedName>
        <fullName evidence="7">SPOSA6832_03013-mRNA-1:cds</fullName>
    </submittedName>
</protein>
<evidence type="ECO:0000256" key="5">
    <source>
        <dbReference type="SAM" id="MobiDB-lite"/>
    </source>
</evidence>
<feature type="compositionally biased region" description="Low complexity" evidence="5">
    <location>
        <begin position="224"/>
        <end position="235"/>
    </location>
</feature>
<dbReference type="InterPro" id="IPR037185">
    <property type="entry name" value="EmrE-like"/>
</dbReference>
<feature type="non-terminal residue" evidence="7">
    <location>
        <position position="1"/>
    </location>
</feature>
<feature type="transmembrane region" description="Helical" evidence="6">
    <location>
        <begin position="329"/>
        <end position="346"/>
    </location>
</feature>
<feature type="transmembrane region" description="Helical" evidence="6">
    <location>
        <begin position="115"/>
        <end position="135"/>
    </location>
</feature>
<evidence type="ECO:0000256" key="2">
    <source>
        <dbReference type="ARBA" id="ARBA00022692"/>
    </source>
</evidence>
<dbReference type="Pfam" id="PF04142">
    <property type="entry name" value="Nuc_sug_transp"/>
    <property type="match status" value="2"/>
</dbReference>
<evidence type="ECO:0000256" key="6">
    <source>
        <dbReference type="SAM" id="Phobius"/>
    </source>
</evidence>
<feature type="transmembrane region" description="Helical" evidence="6">
    <location>
        <begin position="142"/>
        <end position="160"/>
    </location>
</feature>
<keyword evidence="2 6" id="KW-0812">Transmembrane</keyword>
<evidence type="ECO:0000256" key="1">
    <source>
        <dbReference type="ARBA" id="ARBA00004141"/>
    </source>
</evidence>
<keyword evidence="8" id="KW-1185">Reference proteome</keyword>
<dbReference type="GO" id="GO:0000139">
    <property type="term" value="C:Golgi membrane"/>
    <property type="evidence" value="ECO:0007669"/>
    <property type="project" value="InterPro"/>
</dbReference>
<dbReference type="OrthoDB" id="408493at2759"/>